<dbReference type="EMBL" id="DRBC01000117">
    <property type="protein sequence ID" value="HDN84532.1"/>
    <property type="molecule type" value="Genomic_DNA"/>
</dbReference>
<evidence type="ECO:0000313" key="3">
    <source>
        <dbReference type="EMBL" id="HDN84532.1"/>
    </source>
</evidence>
<dbReference type="SMART" id="SM00530">
    <property type="entry name" value="HTH_XRE"/>
    <property type="match status" value="1"/>
</dbReference>
<dbReference type="Pfam" id="PF01381">
    <property type="entry name" value="HTH_3"/>
    <property type="match status" value="1"/>
</dbReference>
<dbReference type="InterPro" id="IPR010982">
    <property type="entry name" value="Lambda_DNA-bd_dom_sf"/>
</dbReference>
<dbReference type="PANTHER" id="PTHR46558">
    <property type="entry name" value="TRACRIPTIONAL REGULATORY PROTEIN-RELATED-RELATED"/>
    <property type="match status" value="1"/>
</dbReference>
<sequence length="74" mass="8456">MGENNYLSEKIKSLRKKRGWTQQELAQYTGLSFNVITKIEQGVIQYPNLRTLIKIADAFNISIDELIGRKVTAV</sequence>
<dbReference type="InterPro" id="IPR001387">
    <property type="entry name" value="Cro/C1-type_HTH"/>
</dbReference>
<dbReference type="CDD" id="cd00093">
    <property type="entry name" value="HTH_XRE"/>
    <property type="match status" value="1"/>
</dbReference>
<dbReference type="AlphaFoldDB" id="A0A7V0N0B4"/>
<feature type="domain" description="HTH cro/C1-type" evidence="2">
    <location>
        <begin position="11"/>
        <end position="66"/>
    </location>
</feature>
<dbReference type="Proteomes" id="UP000885660">
    <property type="component" value="Unassembled WGS sequence"/>
</dbReference>
<evidence type="ECO:0000256" key="1">
    <source>
        <dbReference type="ARBA" id="ARBA00023125"/>
    </source>
</evidence>
<dbReference type="SUPFAM" id="SSF47413">
    <property type="entry name" value="lambda repressor-like DNA-binding domains"/>
    <property type="match status" value="1"/>
</dbReference>
<comment type="caution">
    <text evidence="3">The sequence shown here is derived from an EMBL/GenBank/DDBJ whole genome shotgun (WGS) entry which is preliminary data.</text>
</comment>
<organism evidence="3">
    <name type="scientific">Aerophobetes bacterium</name>
    <dbReference type="NCBI Taxonomy" id="2030807"/>
    <lineage>
        <taxon>Bacteria</taxon>
        <taxon>Candidatus Aerophobota</taxon>
    </lineage>
</organism>
<keyword evidence="1" id="KW-0238">DNA-binding</keyword>
<gene>
    <name evidence="3" type="ORF">ENG47_02085</name>
</gene>
<name>A0A7V0N0B4_UNCAE</name>
<dbReference type="PROSITE" id="PS50943">
    <property type="entry name" value="HTH_CROC1"/>
    <property type="match status" value="1"/>
</dbReference>
<accession>A0A7V0N0B4</accession>
<dbReference type="Gene3D" id="1.10.260.40">
    <property type="entry name" value="lambda repressor-like DNA-binding domains"/>
    <property type="match status" value="1"/>
</dbReference>
<evidence type="ECO:0000259" key="2">
    <source>
        <dbReference type="PROSITE" id="PS50943"/>
    </source>
</evidence>
<dbReference type="GO" id="GO:0003677">
    <property type="term" value="F:DNA binding"/>
    <property type="evidence" value="ECO:0007669"/>
    <property type="project" value="UniProtKB-KW"/>
</dbReference>
<proteinExistence type="predicted"/>
<dbReference type="PANTHER" id="PTHR46558:SF11">
    <property type="entry name" value="HTH-TYPE TRANSCRIPTIONAL REGULATOR XRE"/>
    <property type="match status" value="1"/>
</dbReference>
<protein>
    <submittedName>
        <fullName evidence="3">XRE family transcriptional regulator</fullName>
    </submittedName>
</protein>
<reference evidence="3" key="1">
    <citation type="journal article" date="2020" name="mSystems">
        <title>Genome- and Community-Level Interaction Insights into Carbon Utilization and Element Cycling Functions of Hydrothermarchaeota in Hydrothermal Sediment.</title>
        <authorList>
            <person name="Zhou Z."/>
            <person name="Liu Y."/>
            <person name="Xu W."/>
            <person name="Pan J."/>
            <person name="Luo Z.H."/>
            <person name="Li M."/>
        </authorList>
    </citation>
    <scope>NUCLEOTIDE SEQUENCE [LARGE SCALE GENOMIC DNA]</scope>
    <source>
        <strain evidence="3">HyVt-219</strain>
    </source>
</reference>